<reference evidence="18 19" key="1">
    <citation type="submission" date="2016-07" db="EMBL/GenBank/DDBJ databases">
        <title>Draft genome of the white-rot fungus Obba rivulosa 3A-2.</title>
        <authorList>
            <consortium name="DOE Joint Genome Institute"/>
            <person name="Miettinen O."/>
            <person name="Riley R."/>
            <person name="Acob R."/>
            <person name="Barry K."/>
            <person name="Cullen D."/>
            <person name="De Vries R."/>
            <person name="Hainaut M."/>
            <person name="Hatakka A."/>
            <person name="Henrissat B."/>
            <person name="Hilden K."/>
            <person name="Kuo R."/>
            <person name="Labutti K."/>
            <person name="Lipzen A."/>
            <person name="Makela M.R."/>
            <person name="Sandor L."/>
            <person name="Spatafora J.W."/>
            <person name="Grigoriev I.V."/>
            <person name="Hibbett D.S."/>
        </authorList>
    </citation>
    <scope>NUCLEOTIDE SEQUENCE [LARGE SCALE GENOMIC DNA]</scope>
    <source>
        <strain evidence="18 19">3A-2</strain>
    </source>
</reference>
<dbReference type="PROSITE" id="PS50089">
    <property type="entry name" value="ZF_RING_2"/>
    <property type="match status" value="1"/>
</dbReference>
<evidence type="ECO:0000256" key="15">
    <source>
        <dbReference type="SAM" id="MobiDB-lite"/>
    </source>
</evidence>
<evidence type="ECO:0000256" key="4">
    <source>
        <dbReference type="ARBA" id="ARBA00012483"/>
    </source>
</evidence>
<evidence type="ECO:0000256" key="2">
    <source>
        <dbReference type="ARBA" id="ARBA00004127"/>
    </source>
</evidence>
<keyword evidence="10" id="KW-0833">Ubl conjugation pathway</keyword>
<evidence type="ECO:0000259" key="17">
    <source>
        <dbReference type="PROSITE" id="PS50089"/>
    </source>
</evidence>
<dbReference type="InterPro" id="IPR050731">
    <property type="entry name" value="HRD1_E3_ubiq-ligases"/>
</dbReference>
<dbReference type="EC" id="2.3.2.27" evidence="4"/>
<feature type="domain" description="RING-type" evidence="17">
    <location>
        <begin position="695"/>
        <end position="772"/>
    </location>
</feature>
<gene>
    <name evidence="18" type="ORF">OBBRIDRAFT_792297</name>
</gene>
<feature type="transmembrane region" description="Helical" evidence="16">
    <location>
        <begin position="405"/>
        <end position="426"/>
    </location>
</feature>
<keyword evidence="12 16" id="KW-1133">Transmembrane helix</keyword>
<evidence type="ECO:0000256" key="8">
    <source>
        <dbReference type="ARBA" id="ARBA00022729"/>
    </source>
</evidence>
<dbReference type="SUPFAM" id="SSF57850">
    <property type="entry name" value="RING/U-box"/>
    <property type="match status" value="1"/>
</dbReference>
<dbReference type="PANTHER" id="PTHR22763:SF162">
    <property type="entry name" value="TRANSMEMBRANE E3 UBIQUITIN-PROTEIN LIGASE 1"/>
    <property type="match status" value="1"/>
</dbReference>
<dbReference type="GO" id="GO:0012505">
    <property type="term" value="C:endomembrane system"/>
    <property type="evidence" value="ECO:0007669"/>
    <property type="project" value="UniProtKB-SubCell"/>
</dbReference>
<evidence type="ECO:0000256" key="10">
    <source>
        <dbReference type="ARBA" id="ARBA00022786"/>
    </source>
</evidence>
<dbReference type="PANTHER" id="PTHR22763">
    <property type="entry name" value="RING ZINC FINGER PROTEIN"/>
    <property type="match status" value="1"/>
</dbReference>
<feature type="region of interest" description="Disordered" evidence="15">
    <location>
        <begin position="1"/>
        <end position="27"/>
    </location>
</feature>
<evidence type="ECO:0000256" key="9">
    <source>
        <dbReference type="ARBA" id="ARBA00022771"/>
    </source>
</evidence>
<dbReference type="GO" id="GO:0061630">
    <property type="term" value="F:ubiquitin protein ligase activity"/>
    <property type="evidence" value="ECO:0007669"/>
    <property type="project" value="UniProtKB-EC"/>
</dbReference>
<keyword evidence="6 16" id="KW-0812">Transmembrane</keyword>
<comment type="pathway">
    <text evidence="3">Protein modification; protein ubiquitination.</text>
</comment>
<keyword evidence="5" id="KW-0808">Transferase</keyword>
<dbReference type="SMART" id="SM00184">
    <property type="entry name" value="RING"/>
    <property type="match status" value="1"/>
</dbReference>
<dbReference type="Proteomes" id="UP000250043">
    <property type="component" value="Unassembled WGS sequence"/>
</dbReference>
<evidence type="ECO:0000256" key="14">
    <source>
        <dbReference type="PROSITE-ProRule" id="PRU00175"/>
    </source>
</evidence>
<evidence type="ECO:0000256" key="5">
    <source>
        <dbReference type="ARBA" id="ARBA00022679"/>
    </source>
</evidence>
<dbReference type="Gene3D" id="3.30.40.10">
    <property type="entry name" value="Zinc/RING finger domain, C3HC4 (zinc finger)"/>
    <property type="match status" value="1"/>
</dbReference>
<keyword evidence="8" id="KW-0732">Signal</keyword>
<protein>
    <recommendedName>
        <fullName evidence="4">RING-type E3 ubiquitin transferase</fullName>
        <ecNumber evidence="4">2.3.2.27</ecNumber>
    </recommendedName>
</protein>
<dbReference type="InterPro" id="IPR001841">
    <property type="entry name" value="Znf_RING"/>
</dbReference>
<feature type="transmembrane region" description="Helical" evidence="16">
    <location>
        <begin position="636"/>
        <end position="654"/>
    </location>
</feature>
<dbReference type="InterPro" id="IPR013083">
    <property type="entry name" value="Znf_RING/FYVE/PHD"/>
</dbReference>
<dbReference type="Pfam" id="PF11145">
    <property type="entry name" value="DUF2921"/>
    <property type="match status" value="1"/>
</dbReference>
<dbReference type="InterPro" id="IPR021319">
    <property type="entry name" value="DUF2921"/>
</dbReference>
<dbReference type="OrthoDB" id="9984778at2759"/>
<feature type="transmembrane region" description="Helical" evidence="16">
    <location>
        <begin position="366"/>
        <end position="385"/>
    </location>
</feature>
<evidence type="ECO:0000256" key="13">
    <source>
        <dbReference type="ARBA" id="ARBA00023136"/>
    </source>
</evidence>
<accession>A0A8E2B4C8</accession>
<proteinExistence type="predicted"/>
<evidence type="ECO:0000256" key="1">
    <source>
        <dbReference type="ARBA" id="ARBA00000900"/>
    </source>
</evidence>
<evidence type="ECO:0000256" key="6">
    <source>
        <dbReference type="ARBA" id="ARBA00022692"/>
    </source>
</evidence>
<comment type="subcellular location">
    <subcellularLocation>
        <location evidence="2">Endomembrane system</location>
        <topology evidence="2">Multi-pass membrane protein</topology>
    </subcellularLocation>
</comment>
<dbReference type="GO" id="GO:0043161">
    <property type="term" value="P:proteasome-mediated ubiquitin-dependent protein catabolic process"/>
    <property type="evidence" value="ECO:0007669"/>
    <property type="project" value="TreeGrafter"/>
</dbReference>
<feature type="transmembrane region" description="Helical" evidence="16">
    <location>
        <begin position="554"/>
        <end position="570"/>
    </location>
</feature>
<dbReference type="Pfam" id="PF13639">
    <property type="entry name" value="zf-RING_2"/>
    <property type="match status" value="1"/>
</dbReference>
<comment type="catalytic activity">
    <reaction evidence="1">
        <text>S-ubiquitinyl-[E2 ubiquitin-conjugating enzyme]-L-cysteine + [acceptor protein]-L-lysine = [E2 ubiquitin-conjugating enzyme]-L-cysteine + N(6)-ubiquitinyl-[acceptor protein]-L-lysine.</text>
        <dbReference type="EC" id="2.3.2.27"/>
    </reaction>
</comment>
<evidence type="ECO:0000256" key="3">
    <source>
        <dbReference type="ARBA" id="ARBA00004906"/>
    </source>
</evidence>
<keyword evidence="13 16" id="KW-0472">Membrane</keyword>
<keyword evidence="9 14" id="KW-0863">Zinc-finger</keyword>
<evidence type="ECO:0000313" key="19">
    <source>
        <dbReference type="Proteomes" id="UP000250043"/>
    </source>
</evidence>
<feature type="compositionally biased region" description="Polar residues" evidence="15">
    <location>
        <begin position="1"/>
        <end position="10"/>
    </location>
</feature>
<feature type="region of interest" description="Disordered" evidence="15">
    <location>
        <begin position="500"/>
        <end position="529"/>
    </location>
</feature>
<keyword evidence="11" id="KW-0862">Zinc</keyword>
<evidence type="ECO:0000256" key="11">
    <source>
        <dbReference type="ARBA" id="ARBA00022833"/>
    </source>
</evidence>
<evidence type="ECO:0000256" key="16">
    <source>
        <dbReference type="SAM" id="Phobius"/>
    </source>
</evidence>
<evidence type="ECO:0000313" key="18">
    <source>
        <dbReference type="EMBL" id="OCH91365.1"/>
    </source>
</evidence>
<dbReference type="AlphaFoldDB" id="A0A8E2B4C8"/>
<organism evidence="18 19">
    <name type="scientific">Obba rivulosa</name>
    <dbReference type="NCBI Taxonomy" id="1052685"/>
    <lineage>
        <taxon>Eukaryota</taxon>
        <taxon>Fungi</taxon>
        <taxon>Dikarya</taxon>
        <taxon>Basidiomycota</taxon>
        <taxon>Agaricomycotina</taxon>
        <taxon>Agaricomycetes</taxon>
        <taxon>Polyporales</taxon>
        <taxon>Gelatoporiaceae</taxon>
        <taxon>Obba</taxon>
    </lineage>
</organism>
<name>A0A8E2B4C8_9APHY</name>
<sequence length="778" mass="85145">MSTPAEQTRASPPIDEESGIEPPRRPRSSLSSFLFIALVLFMFSNTHGDEPSARTRYVAALDALGWQLGNYSAWLNGTASNFSLPIENPTTLPLVSNFMIFGSTLDPSKAAYYTNITGFWHGDVHLHNLTTSATNVSENESWRPLADDLLAGANETELWERGAEWNWGTTDTVSISVGDKMLSFARGTENVTNEIASIHGKVELYDRKSEEELRLDFDGVHFVANGTIYALAELTGHHVDIREIPALVPAPHVNDTARAIEGELASRIARLKEKIDSGTIDQDGTSNEPPTSVRCSFKLFLQLDPTSISAEHMRLIEDEIAEPTGIATGPAPPLRANGVLLSTHCGILYEINDASGLKSQSLYRKITTYAGLSTIVYFILLALHLRQTRRSGSAQGLARVSRYTFLTQSLIDAISFVGHITLAILADGRPSLTVLAPAGLACLLFVSEAQFAVLIGQIQAPEDAAPATPRPLATIPAAPPPAPGAIPTPPTTVAVTQATYPPPASGRRATTPDANPVQPAPAPTPTITTTPAPTRPSFLTFLWRHIRTDPSTRVWTLMSLFLIFVFRIVLLLSMPLFFVGSLYSLLWLPQIWRAARRIRTSGLSAEYVFGVTACRLFFVLYFLGCPVNILDVEPRRWIYAVALFMLIQASTIMLQEHIGPSFFLPGGISRVQTYDYHPPLPPSDPESPDAPLGDCAICMDDILAEHRRTRSSDHDHDKEREGLLGLTSGGLLERVGVGRARRSYSLAPCGHLFHTACLERWLAIKNICPQCRRPLPPL</sequence>
<evidence type="ECO:0000256" key="7">
    <source>
        <dbReference type="ARBA" id="ARBA00022723"/>
    </source>
</evidence>
<evidence type="ECO:0000256" key="12">
    <source>
        <dbReference type="ARBA" id="ARBA00022989"/>
    </source>
</evidence>
<keyword evidence="7" id="KW-0479">Metal-binding</keyword>
<keyword evidence="19" id="KW-1185">Reference proteome</keyword>
<dbReference type="EMBL" id="KV722386">
    <property type="protein sequence ID" value="OCH91365.1"/>
    <property type="molecule type" value="Genomic_DNA"/>
</dbReference>
<feature type="transmembrane region" description="Helical" evidence="16">
    <location>
        <begin position="607"/>
        <end position="630"/>
    </location>
</feature>
<dbReference type="GO" id="GO:0008270">
    <property type="term" value="F:zinc ion binding"/>
    <property type="evidence" value="ECO:0007669"/>
    <property type="project" value="UniProtKB-KW"/>
</dbReference>
<feature type="transmembrane region" description="Helical" evidence="16">
    <location>
        <begin position="432"/>
        <end position="455"/>
    </location>
</feature>